<keyword evidence="1 4" id="KW-0378">Hydrolase</keyword>
<dbReference type="Gene3D" id="3.40.50.1820">
    <property type="entry name" value="alpha/beta hydrolase"/>
    <property type="match status" value="1"/>
</dbReference>
<dbReference type="PANTHER" id="PTHR22946">
    <property type="entry name" value="DIENELACTONE HYDROLASE DOMAIN-CONTAINING PROTEIN-RELATED"/>
    <property type="match status" value="1"/>
</dbReference>
<feature type="domain" description="Peptidase S9 prolyl oligopeptidase catalytic" evidence="3">
    <location>
        <begin position="93"/>
        <end position="173"/>
    </location>
</feature>
<dbReference type="EMBL" id="JBEPTF010000001">
    <property type="protein sequence ID" value="MET4683286.1"/>
    <property type="molecule type" value="Genomic_DNA"/>
</dbReference>
<dbReference type="InterPro" id="IPR029058">
    <property type="entry name" value="AB_hydrolase_fold"/>
</dbReference>
<evidence type="ECO:0000313" key="4">
    <source>
        <dbReference type="EMBL" id="MET4683286.1"/>
    </source>
</evidence>
<organism evidence="4 5">
    <name type="scientific">Brevundimonas faecalis</name>
    <dbReference type="NCBI Taxonomy" id="947378"/>
    <lineage>
        <taxon>Bacteria</taxon>
        <taxon>Pseudomonadati</taxon>
        <taxon>Pseudomonadota</taxon>
        <taxon>Alphaproteobacteria</taxon>
        <taxon>Caulobacterales</taxon>
        <taxon>Caulobacteraceae</taxon>
        <taxon>Brevundimonas</taxon>
    </lineage>
</organism>
<gene>
    <name evidence="4" type="ORF">ABIE19_001195</name>
</gene>
<dbReference type="Proteomes" id="UP001549313">
    <property type="component" value="Unassembled WGS sequence"/>
</dbReference>
<dbReference type="InterPro" id="IPR001375">
    <property type="entry name" value="Peptidase_S9_cat"/>
</dbReference>
<comment type="caution">
    <text evidence="4">The sequence shown here is derived from an EMBL/GenBank/DDBJ whole genome shotgun (WGS) entry which is preliminary data.</text>
</comment>
<dbReference type="RefSeq" id="WP_354088210.1">
    <property type="nucleotide sequence ID" value="NZ_JBEPTF010000001.1"/>
</dbReference>
<dbReference type="InterPro" id="IPR016986">
    <property type="entry name" value="UCP031982_abhydr"/>
</dbReference>
<accession>A0ABV2R9M8</accession>
<protein>
    <submittedName>
        <fullName evidence="4">Dienelactone hydrolase</fullName>
    </submittedName>
</protein>
<dbReference type="Pfam" id="PF00326">
    <property type="entry name" value="Peptidase_S9"/>
    <property type="match status" value="1"/>
</dbReference>
<name>A0ABV2R9M8_9CAUL</name>
<proteinExistence type="predicted"/>
<sequence length="324" mass="33945">MNTAALIAAASVLLGACAATAAPASAPLVQSKAAAPVVRDGVLSMGLTVPDGDHPAIEAGVWVPTEAAADGPYPLIVISHGNGGDFRSHHDTAAALAKAGFVVAALTHTGDNWRDQSRATDLVDRTRQLSVLIDYMTRDWSARDGIDANRIGAFGFSAGGFTVLAAAGGDPDLGRLADHCRDNPGFYDCRLIGEHAGTMKAGAAAPRLPHDARIKALAVAAPALGFTFAKEGLSKVTQPVQLWQAGADQILPAPFYVEPVRDALPTPPEYRRVEGAAHFDFLPPCSPQLAAAAPMICAPTPGFDRAAFHETLNREVVRFFRETL</sequence>
<evidence type="ECO:0000313" key="5">
    <source>
        <dbReference type="Proteomes" id="UP001549313"/>
    </source>
</evidence>
<evidence type="ECO:0000256" key="2">
    <source>
        <dbReference type="SAM" id="SignalP"/>
    </source>
</evidence>
<dbReference type="InterPro" id="IPR050261">
    <property type="entry name" value="FrsA_esterase"/>
</dbReference>
<dbReference type="PIRSF" id="PIRSF031982">
    <property type="entry name" value="UCP031982_abhydr"/>
    <property type="match status" value="1"/>
</dbReference>
<dbReference type="SUPFAM" id="SSF53474">
    <property type="entry name" value="alpha/beta-Hydrolases"/>
    <property type="match status" value="1"/>
</dbReference>
<evidence type="ECO:0000259" key="3">
    <source>
        <dbReference type="Pfam" id="PF00326"/>
    </source>
</evidence>
<feature type="chain" id="PRO_5045924907" evidence="2">
    <location>
        <begin position="22"/>
        <end position="324"/>
    </location>
</feature>
<feature type="signal peptide" evidence="2">
    <location>
        <begin position="1"/>
        <end position="21"/>
    </location>
</feature>
<dbReference type="GO" id="GO:0016787">
    <property type="term" value="F:hydrolase activity"/>
    <property type="evidence" value="ECO:0007669"/>
    <property type="project" value="UniProtKB-KW"/>
</dbReference>
<keyword evidence="5" id="KW-1185">Reference proteome</keyword>
<evidence type="ECO:0000256" key="1">
    <source>
        <dbReference type="ARBA" id="ARBA00022801"/>
    </source>
</evidence>
<reference evidence="4 5" key="1">
    <citation type="submission" date="2024-06" db="EMBL/GenBank/DDBJ databases">
        <title>Sorghum-associated microbial communities from plants grown in Nebraska, USA.</title>
        <authorList>
            <person name="Schachtman D."/>
        </authorList>
    </citation>
    <scope>NUCLEOTIDE SEQUENCE [LARGE SCALE GENOMIC DNA]</scope>
    <source>
        <strain evidence="4 5">2814</strain>
    </source>
</reference>
<keyword evidence="2" id="KW-0732">Signal</keyword>
<dbReference type="PANTHER" id="PTHR22946:SF9">
    <property type="entry name" value="POLYKETIDE TRANSFERASE AF380"/>
    <property type="match status" value="1"/>
</dbReference>